<organism evidence="2 3">
    <name type="scientific">Panicum virgatum</name>
    <name type="common">Blackwell switchgrass</name>
    <dbReference type="NCBI Taxonomy" id="38727"/>
    <lineage>
        <taxon>Eukaryota</taxon>
        <taxon>Viridiplantae</taxon>
        <taxon>Streptophyta</taxon>
        <taxon>Embryophyta</taxon>
        <taxon>Tracheophyta</taxon>
        <taxon>Spermatophyta</taxon>
        <taxon>Magnoliopsida</taxon>
        <taxon>Liliopsida</taxon>
        <taxon>Poales</taxon>
        <taxon>Poaceae</taxon>
        <taxon>PACMAD clade</taxon>
        <taxon>Panicoideae</taxon>
        <taxon>Panicodae</taxon>
        <taxon>Paniceae</taxon>
        <taxon>Panicinae</taxon>
        <taxon>Panicum</taxon>
        <taxon>Panicum sect. Hiantes</taxon>
    </lineage>
</organism>
<dbReference type="AlphaFoldDB" id="A0A8T0NG69"/>
<accession>A0A8T0NG69</accession>
<dbReference type="EMBL" id="CM029053">
    <property type="protein sequence ID" value="KAG2547878.1"/>
    <property type="molecule type" value="Genomic_DNA"/>
</dbReference>
<reference evidence="2" key="1">
    <citation type="submission" date="2020-05" db="EMBL/GenBank/DDBJ databases">
        <title>WGS assembly of Panicum virgatum.</title>
        <authorList>
            <person name="Lovell J.T."/>
            <person name="Jenkins J."/>
            <person name="Shu S."/>
            <person name="Juenger T.E."/>
            <person name="Schmutz J."/>
        </authorList>
    </citation>
    <scope>NUCLEOTIDE SEQUENCE</scope>
    <source>
        <strain evidence="2">AP13</strain>
    </source>
</reference>
<name>A0A8T0NG69_PANVG</name>
<protein>
    <submittedName>
        <fullName evidence="2">Uncharacterized protein</fullName>
    </submittedName>
</protein>
<sequence>MPTRRQPTTTIPGQAFPAGPCQARKPNGHHFDHGSCLVLRPAAWRLLLCHLPSQPLCRLRPCRRARAQASSELQPLARPHLPAVRPGGGRKEGRTGGEAPPTSALAAAAVTGGTASECQASGTKLRNTQSVWSQGK</sequence>
<keyword evidence="3" id="KW-1185">Reference proteome</keyword>
<comment type="caution">
    <text evidence="2">The sequence shown here is derived from an EMBL/GenBank/DDBJ whole genome shotgun (WGS) entry which is preliminary data.</text>
</comment>
<evidence type="ECO:0000313" key="3">
    <source>
        <dbReference type="Proteomes" id="UP000823388"/>
    </source>
</evidence>
<gene>
    <name evidence="2" type="ORF">PVAP13_9KG129885</name>
</gene>
<feature type="compositionally biased region" description="Polar residues" evidence="1">
    <location>
        <begin position="117"/>
        <end position="136"/>
    </location>
</feature>
<feature type="compositionally biased region" description="Low complexity" evidence="1">
    <location>
        <begin position="97"/>
        <end position="116"/>
    </location>
</feature>
<evidence type="ECO:0000256" key="1">
    <source>
        <dbReference type="SAM" id="MobiDB-lite"/>
    </source>
</evidence>
<evidence type="ECO:0000313" key="2">
    <source>
        <dbReference type="EMBL" id="KAG2547878.1"/>
    </source>
</evidence>
<proteinExistence type="predicted"/>
<dbReference type="Proteomes" id="UP000823388">
    <property type="component" value="Chromosome 9K"/>
</dbReference>
<feature type="region of interest" description="Disordered" evidence="1">
    <location>
        <begin position="69"/>
        <end position="136"/>
    </location>
</feature>